<evidence type="ECO:0000313" key="2">
    <source>
        <dbReference type="Proteomes" id="UP000674084"/>
    </source>
</evidence>
<sequence length="184" mass="21074">MIRDILDAVDREWSPVADMIQWSEDEIHRAQQHHPDIADLLHHSFSLLRPTHDRMSTEFVYRGHARELIRRLAHGEDTRPATAAEIVLALGQASHTAPLNDTGVGLLFRMWHEAFPEHDDIDPHHEHRENLHGRRIDDAEAETRAKLAVPDRQLGTIDCAGWHHGERVTCHYAPATHPHSGRRS</sequence>
<evidence type="ECO:0000313" key="1">
    <source>
        <dbReference type="EMBL" id="MBQ0926613.1"/>
    </source>
</evidence>
<dbReference type="RefSeq" id="WP_210971768.1">
    <property type="nucleotide sequence ID" value="NZ_JAGPXE010000010.1"/>
</dbReference>
<name>A0ABS5DK00_9PSEU</name>
<proteinExistence type="predicted"/>
<accession>A0ABS5DK00</accession>
<gene>
    <name evidence="1" type="ORF">KBO27_21915</name>
</gene>
<dbReference type="Proteomes" id="UP000674084">
    <property type="component" value="Unassembled WGS sequence"/>
</dbReference>
<comment type="caution">
    <text evidence="1">The sequence shown here is derived from an EMBL/GenBank/DDBJ whole genome shotgun (WGS) entry which is preliminary data.</text>
</comment>
<reference evidence="1 2" key="1">
    <citation type="submission" date="2021-04" db="EMBL/GenBank/DDBJ databases">
        <title>Whole-genome sequencing of Saccharopolyspora endophytica KCTC 19397.</title>
        <authorList>
            <person name="Ay H."/>
            <person name="Saygin H."/>
            <person name="Sahin N."/>
        </authorList>
    </citation>
    <scope>NUCLEOTIDE SEQUENCE [LARGE SCALE GENOMIC DNA]</scope>
    <source>
        <strain evidence="1 2">KCTC 19397</strain>
    </source>
</reference>
<protein>
    <submittedName>
        <fullName evidence="1">Uncharacterized protein</fullName>
    </submittedName>
</protein>
<keyword evidence="2" id="KW-1185">Reference proteome</keyword>
<organism evidence="1 2">
    <name type="scientific">Saccharopolyspora endophytica</name>
    <dbReference type="NCBI Taxonomy" id="543886"/>
    <lineage>
        <taxon>Bacteria</taxon>
        <taxon>Bacillati</taxon>
        <taxon>Actinomycetota</taxon>
        <taxon>Actinomycetes</taxon>
        <taxon>Pseudonocardiales</taxon>
        <taxon>Pseudonocardiaceae</taxon>
        <taxon>Saccharopolyspora</taxon>
    </lineage>
</organism>
<dbReference type="EMBL" id="JAGPXE010000010">
    <property type="protein sequence ID" value="MBQ0926613.1"/>
    <property type="molecule type" value="Genomic_DNA"/>
</dbReference>